<dbReference type="InterPro" id="IPR000305">
    <property type="entry name" value="GIY-YIG_endonuc"/>
</dbReference>
<dbReference type="AlphaFoldDB" id="A0A0F8W3S1"/>
<comment type="caution">
    <text evidence="3">The sequence shown here is derived from an EMBL/GenBank/DDBJ whole genome shotgun (WGS) entry which is preliminary data.</text>
</comment>
<dbReference type="PROSITE" id="PS50930">
    <property type="entry name" value="HTH_LYTTR"/>
    <property type="match status" value="1"/>
</dbReference>
<feature type="domain" description="HTH LytTR-type" evidence="2">
    <location>
        <begin position="1"/>
        <end position="32"/>
    </location>
</feature>
<dbReference type="PROSITE" id="PS50164">
    <property type="entry name" value="GIY_YIG"/>
    <property type="match status" value="1"/>
</dbReference>
<evidence type="ECO:0008006" key="4">
    <source>
        <dbReference type="Google" id="ProtNLM"/>
    </source>
</evidence>
<dbReference type="Gene3D" id="3.40.1440.10">
    <property type="entry name" value="GIY-YIG endonuclease"/>
    <property type="match status" value="1"/>
</dbReference>
<accession>A0A0F8W3S1</accession>
<proteinExistence type="predicted"/>
<name>A0A0F8W3S1_9ZZZZ</name>
<dbReference type="SMART" id="SM00465">
    <property type="entry name" value="GIYc"/>
    <property type="match status" value="1"/>
</dbReference>
<evidence type="ECO:0000259" key="2">
    <source>
        <dbReference type="PROSITE" id="PS50930"/>
    </source>
</evidence>
<dbReference type="SUPFAM" id="SSF82771">
    <property type="entry name" value="GIY-YIG endonuclease"/>
    <property type="match status" value="1"/>
</dbReference>
<sequence>MRYRIYALLDGDGAPVYVGRTKSKDLRRRLNNHFREGGNLDKLRWMLENRDCVEILEIDSADTLEEANRLEQYWISRIKTLYDLPFNISIGG</sequence>
<feature type="non-terminal residue" evidence="3">
    <location>
        <position position="92"/>
    </location>
</feature>
<protein>
    <recommendedName>
        <fullName evidence="4">GIY-YIG domain-containing protein</fullName>
    </recommendedName>
</protein>
<evidence type="ECO:0000259" key="1">
    <source>
        <dbReference type="PROSITE" id="PS50164"/>
    </source>
</evidence>
<dbReference type="EMBL" id="LAZR01070300">
    <property type="protein sequence ID" value="KKK42830.1"/>
    <property type="molecule type" value="Genomic_DNA"/>
</dbReference>
<reference evidence="3" key="1">
    <citation type="journal article" date="2015" name="Nature">
        <title>Complex archaea that bridge the gap between prokaryotes and eukaryotes.</title>
        <authorList>
            <person name="Spang A."/>
            <person name="Saw J.H."/>
            <person name="Jorgensen S.L."/>
            <person name="Zaremba-Niedzwiedzka K."/>
            <person name="Martijn J."/>
            <person name="Lind A.E."/>
            <person name="van Eijk R."/>
            <person name="Schleper C."/>
            <person name="Guy L."/>
            <person name="Ettema T.J."/>
        </authorList>
    </citation>
    <scope>NUCLEOTIDE SEQUENCE</scope>
</reference>
<dbReference type="InterPro" id="IPR007492">
    <property type="entry name" value="LytTR_DNA-bd_dom"/>
</dbReference>
<dbReference type="InterPro" id="IPR035901">
    <property type="entry name" value="GIY-YIG_endonuc_sf"/>
</dbReference>
<feature type="domain" description="GIY-YIG" evidence="1">
    <location>
        <begin position="1"/>
        <end position="84"/>
    </location>
</feature>
<organism evidence="3">
    <name type="scientific">marine sediment metagenome</name>
    <dbReference type="NCBI Taxonomy" id="412755"/>
    <lineage>
        <taxon>unclassified sequences</taxon>
        <taxon>metagenomes</taxon>
        <taxon>ecological metagenomes</taxon>
    </lineage>
</organism>
<dbReference type="Pfam" id="PF01541">
    <property type="entry name" value="GIY-YIG"/>
    <property type="match status" value="1"/>
</dbReference>
<dbReference type="GO" id="GO:0003677">
    <property type="term" value="F:DNA binding"/>
    <property type="evidence" value="ECO:0007669"/>
    <property type="project" value="InterPro"/>
</dbReference>
<evidence type="ECO:0000313" key="3">
    <source>
        <dbReference type="EMBL" id="KKK42830.1"/>
    </source>
</evidence>
<gene>
    <name evidence="3" type="ORF">LCGC14_3169490</name>
</gene>